<dbReference type="Gene3D" id="3.30.465.10">
    <property type="match status" value="1"/>
</dbReference>
<dbReference type="InterPro" id="IPR016169">
    <property type="entry name" value="FAD-bd_PCMH_sub2"/>
</dbReference>
<accession>A0A1H0Q5P6</accession>
<dbReference type="SUPFAM" id="SSF56176">
    <property type="entry name" value="FAD-binding/transporter-associated domain-like"/>
    <property type="match status" value="1"/>
</dbReference>
<name>A0A1H0Q5P6_9ACTN</name>
<evidence type="ECO:0000256" key="4">
    <source>
        <dbReference type="ARBA" id="ARBA00022827"/>
    </source>
</evidence>
<evidence type="ECO:0000256" key="1">
    <source>
        <dbReference type="ARBA" id="ARBA00001974"/>
    </source>
</evidence>
<dbReference type="STRING" id="405564.SAMN04487905_10285"/>
<dbReference type="Proteomes" id="UP000199497">
    <property type="component" value="Unassembled WGS sequence"/>
</dbReference>
<dbReference type="EMBL" id="FNJR01000002">
    <property type="protein sequence ID" value="SDP12470.1"/>
    <property type="molecule type" value="Genomic_DNA"/>
</dbReference>
<dbReference type="GO" id="GO:0071949">
    <property type="term" value="F:FAD binding"/>
    <property type="evidence" value="ECO:0007669"/>
    <property type="project" value="InterPro"/>
</dbReference>
<dbReference type="InterPro" id="IPR016166">
    <property type="entry name" value="FAD-bd_PCMH"/>
</dbReference>
<keyword evidence="9" id="KW-1185">Reference proteome</keyword>
<protein>
    <submittedName>
        <fullName evidence="8">FAD/FMN-containing dehydrogenase</fullName>
    </submittedName>
</protein>
<dbReference type="InterPro" id="IPR016164">
    <property type="entry name" value="FAD-linked_Oxase-like_C"/>
</dbReference>
<dbReference type="PANTHER" id="PTHR42973:SF39">
    <property type="entry name" value="FAD-BINDING PCMH-TYPE DOMAIN-CONTAINING PROTEIN"/>
    <property type="match status" value="1"/>
</dbReference>
<dbReference type="InterPro" id="IPR006093">
    <property type="entry name" value="Oxy_OxRdtase_FAD_BS"/>
</dbReference>
<dbReference type="GO" id="GO:0016491">
    <property type="term" value="F:oxidoreductase activity"/>
    <property type="evidence" value="ECO:0007669"/>
    <property type="project" value="UniProtKB-KW"/>
</dbReference>
<sequence length="465" mass="49806">MTDTTKNAEPKPDALRRHVRGRAITPGGNGYDGSTTGFQLLEPHRPTVVVEAAEESDVRTAVEFAAHSGTRLAVQATGHGRGAALCGGVLLDTHRISGVRVDPKARTAWVEAGADWQRVIEAAAPHGLAPLSGSFPGVGAVSYTLGGGVGLLARRHGFAADHVRRLDLVTPDGIHRRVSAHEEPELFWGVRGGGGNFGVVTGMEIALLPVRRIYGGGLFFDLARVPEVLRAWRDWTDTVPEEMTSAATMLPYPDVPGVPEVLRGRHVAQLRFSYLGSAEDGERLVEPLRGLGAPLRDTLRELPYSESGTVFDEPDQPHGYRGGNLLIDGADDRELSDLVELAGPSAPVMCVTGIRHLGGALARQPEVPNAVGHRVAGFSLGVLSPVEPGAGEDKARKRHDEVLALFEGRAHGHSLNFSYGPLEPERVRTAFAPAAYRRLAELKAYYDPDGMLHTNHPIPPLGNGR</sequence>
<keyword evidence="3" id="KW-0285">Flavoprotein</keyword>
<dbReference type="InterPro" id="IPR036318">
    <property type="entry name" value="FAD-bd_PCMH-like_sf"/>
</dbReference>
<keyword evidence="4" id="KW-0274">FAD</keyword>
<comment type="similarity">
    <text evidence="2">Belongs to the oxygen-dependent FAD-linked oxidoreductase family.</text>
</comment>
<evidence type="ECO:0000259" key="7">
    <source>
        <dbReference type="PROSITE" id="PS51387"/>
    </source>
</evidence>
<evidence type="ECO:0000313" key="9">
    <source>
        <dbReference type="Proteomes" id="UP000199497"/>
    </source>
</evidence>
<reference evidence="9" key="1">
    <citation type="submission" date="2016-10" db="EMBL/GenBank/DDBJ databases">
        <authorList>
            <person name="Varghese N."/>
            <person name="Submissions S."/>
        </authorList>
    </citation>
    <scope>NUCLEOTIDE SEQUENCE [LARGE SCALE GENOMIC DNA]</scope>
    <source>
        <strain evidence="9">DSM 46732</strain>
    </source>
</reference>
<evidence type="ECO:0000256" key="5">
    <source>
        <dbReference type="ARBA" id="ARBA00023002"/>
    </source>
</evidence>
<feature type="compositionally biased region" description="Basic and acidic residues" evidence="6">
    <location>
        <begin position="1"/>
        <end position="16"/>
    </location>
</feature>
<dbReference type="Gene3D" id="3.30.43.10">
    <property type="entry name" value="Uridine Diphospho-n-acetylenolpyruvylglucosamine Reductase, domain 2"/>
    <property type="match status" value="1"/>
</dbReference>
<comment type="cofactor">
    <cofactor evidence="1">
        <name>FAD</name>
        <dbReference type="ChEBI" id="CHEBI:57692"/>
    </cofactor>
</comment>
<dbReference type="InterPro" id="IPR050416">
    <property type="entry name" value="FAD-linked_Oxidoreductase"/>
</dbReference>
<evidence type="ECO:0000256" key="6">
    <source>
        <dbReference type="SAM" id="MobiDB-lite"/>
    </source>
</evidence>
<evidence type="ECO:0000256" key="2">
    <source>
        <dbReference type="ARBA" id="ARBA00005466"/>
    </source>
</evidence>
<evidence type="ECO:0000256" key="3">
    <source>
        <dbReference type="ARBA" id="ARBA00022630"/>
    </source>
</evidence>
<dbReference type="Gene3D" id="3.40.462.20">
    <property type="match status" value="1"/>
</dbReference>
<dbReference type="OrthoDB" id="9775082at2"/>
<dbReference type="PROSITE" id="PS00862">
    <property type="entry name" value="OX2_COVAL_FAD"/>
    <property type="match status" value="1"/>
</dbReference>
<dbReference type="RefSeq" id="WP_092597502.1">
    <property type="nucleotide sequence ID" value="NZ_FNJR01000002.1"/>
</dbReference>
<evidence type="ECO:0000313" key="8">
    <source>
        <dbReference type="EMBL" id="SDP12470.1"/>
    </source>
</evidence>
<dbReference type="Pfam" id="PF01565">
    <property type="entry name" value="FAD_binding_4"/>
    <property type="match status" value="1"/>
</dbReference>
<feature type="domain" description="FAD-binding PCMH-type" evidence="7">
    <location>
        <begin position="41"/>
        <end position="210"/>
    </location>
</feature>
<proteinExistence type="inferred from homology"/>
<dbReference type="AlphaFoldDB" id="A0A1H0Q5P6"/>
<dbReference type="InterPro" id="IPR006094">
    <property type="entry name" value="Oxid_FAD_bind_N"/>
</dbReference>
<dbReference type="SUPFAM" id="SSF55103">
    <property type="entry name" value="FAD-linked oxidases, C-terminal domain"/>
    <property type="match status" value="1"/>
</dbReference>
<dbReference type="PANTHER" id="PTHR42973">
    <property type="entry name" value="BINDING OXIDOREDUCTASE, PUTATIVE (AFU_ORTHOLOGUE AFUA_1G17690)-RELATED"/>
    <property type="match status" value="1"/>
</dbReference>
<keyword evidence="5" id="KW-0560">Oxidoreductase</keyword>
<dbReference type="PROSITE" id="PS51387">
    <property type="entry name" value="FAD_PCMH"/>
    <property type="match status" value="1"/>
</dbReference>
<organism evidence="8 9">
    <name type="scientific">Actinopolyspora xinjiangensis</name>
    <dbReference type="NCBI Taxonomy" id="405564"/>
    <lineage>
        <taxon>Bacteria</taxon>
        <taxon>Bacillati</taxon>
        <taxon>Actinomycetota</taxon>
        <taxon>Actinomycetes</taxon>
        <taxon>Actinopolysporales</taxon>
        <taxon>Actinopolysporaceae</taxon>
        <taxon>Actinopolyspora</taxon>
    </lineage>
</organism>
<feature type="region of interest" description="Disordered" evidence="6">
    <location>
        <begin position="1"/>
        <end position="33"/>
    </location>
</feature>
<dbReference type="InterPro" id="IPR016167">
    <property type="entry name" value="FAD-bd_PCMH_sub1"/>
</dbReference>
<gene>
    <name evidence="8" type="ORF">SAMN04487905_10285</name>
</gene>